<name>A0A2P5B3E6_PARAD</name>
<proteinExistence type="predicted"/>
<gene>
    <name evidence="1" type="ORF">PanWU01x14_274870</name>
</gene>
<keyword evidence="2" id="KW-1185">Reference proteome</keyword>
<evidence type="ECO:0000313" key="1">
    <source>
        <dbReference type="EMBL" id="PON43289.1"/>
    </source>
</evidence>
<evidence type="ECO:0000313" key="2">
    <source>
        <dbReference type="Proteomes" id="UP000237105"/>
    </source>
</evidence>
<dbReference type="EMBL" id="JXTB01000374">
    <property type="protein sequence ID" value="PON43289.1"/>
    <property type="molecule type" value="Genomic_DNA"/>
</dbReference>
<reference evidence="2" key="1">
    <citation type="submission" date="2016-06" db="EMBL/GenBank/DDBJ databases">
        <title>Parallel loss of symbiosis genes in relatives of nitrogen-fixing non-legume Parasponia.</title>
        <authorList>
            <person name="Van Velzen R."/>
            <person name="Holmer R."/>
            <person name="Bu F."/>
            <person name="Rutten L."/>
            <person name="Van Zeijl A."/>
            <person name="Liu W."/>
            <person name="Santuari L."/>
            <person name="Cao Q."/>
            <person name="Sharma T."/>
            <person name="Shen D."/>
            <person name="Roswanjaya Y."/>
            <person name="Wardhani T."/>
            <person name="Kalhor M.S."/>
            <person name="Jansen J."/>
            <person name="Van den Hoogen J."/>
            <person name="Gungor B."/>
            <person name="Hartog M."/>
            <person name="Hontelez J."/>
            <person name="Verver J."/>
            <person name="Yang W.-C."/>
            <person name="Schijlen E."/>
            <person name="Repin R."/>
            <person name="Schilthuizen M."/>
            <person name="Schranz E."/>
            <person name="Heidstra R."/>
            <person name="Miyata K."/>
            <person name="Fedorova E."/>
            <person name="Kohlen W."/>
            <person name="Bisseling T."/>
            <person name="Smit S."/>
            <person name="Geurts R."/>
        </authorList>
    </citation>
    <scope>NUCLEOTIDE SEQUENCE [LARGE SCALE GENOMIC DNA]</scope>
    <source>
        <strain evidence="2">cv. WU1-14</strain>
    </source>
</reference>
<organism evidence="1 2">
    <name type="scientific">Parasponia andersonii</name>
    <name type="common">Sponia andersonii</name>
    <dbReference type="NCBI Taxonomy" id="3476"/>
    <lineage>
        <taxon>Eukaryota</taxon>
        <taxon>Viridiplantae</taxon>
        <taxon>Streptophyta</taxon>
        <taxon>Embryophyta</taxon>
        <taxon>Tracheophyta</taxon>
        <taxon>Spermatophyta</taxon>
        <taxon>Magnoliopsida</taxon>
        <taxon>eudicotyledons</taxon>
        <taxon>Gunneridae</taxon>
        <taxon>Pentapetalae</taxon>
        <taxon>rosids</taxon>
        <taxon>fabids</taxon>
        <taxon>Rosales</taxon>
        <taxon>Cannabaceae</taxon>
        <taxon>Parasponia</taxon>
    </lineage>
</organism>
<accession>A0A2P5B3E6</accession>
<sequence>MRFDKHDNLPMSPALRNLLRAFHYRIKIMGLTDPLYNWSDFFLGTPTLYNSLESDSIIPNHRLFRTWCQPHLYRVVYDSGANLTSQ</sequence>
<dbReference type="AlphaFoldDB" id="A0A2P5B3E6"/>
<comment type="caution">
    <text evidence="1">The sequence shown here is derived from an EMBL/GenBank/DDBJ whole genome shotgun (WGS) entry which is preliminary data.</text>
</comment>
<dbReference type="Proteomes" id="UP000237105">
    <property type="component" value="Unassembled WGS sequence"/>
</dbReference>
<protein>
    <submittedName>
        <fullName evidence="1">Uncharacterized protein</fullName>
    </submittedName>
</protein>